<dbReference type="Proteomes" id="UP001472074">
    <property type="component" value="Chromosome"/>
</dbReference>
<reference evidence="2 3" key="1">
    <citation type="submission" date="2024-04" db="EMBL/GenBank/DDBJ databases">
        <title>Screening of coral probiotics and analysis of their probiotic properties.</title>
        <authorList>
            <person name="Wang S."/>
        </authorList>
    </citation>
    <scope>NUCLEOTIDE SEQUENCE [LARGE SCALE GENOMIC DNA]</scope>
    <source>
        <strain evidence="2 3">GXU-Z9</strain>
    </source>
</reference>
<feature type="compositionally biased region" description="Basic and acidic residues" evidence="1">
    <location>
        <begin position="42"/>
        <end position="57"/>
    </location>
</feature>
<protein>
    <submittedName>
        <fullName evidence="2">Uncharacterized protein</fullName>
    </submittedName>
</protein>
<proteinExistence type="predicted"/>
<accession>A0ABZ2ZKI2</accession>
<evidence type="ECO:0000313" key="3">
    <source>
        <dbReference type="Proteomes" id="UP001472074"/>
    </source>
</evidence>
<dbReference type="RefSeq" id="WP_306219773.1">
    <property type="nucleotide sequence ID" value="NZ_CP151651.1"/>
</dbReference>
<sequence length="89" mass="10698">MNQPYIVQVSKGKIVKEYELKNERSQTMSRGVHFNHKRKHHPGEFPEHTMVERHTTEAQEDEEFIVTQEAFKNRFEEDEAKQLEERAKD</sequence>
<dbReference type="EMBL" id="CP151651">
    <property type="protein sequence ID" value="WZP08636.1"/>
    <property type="molecule type" value="Genomic_DNA"/>
</dbReference>
<organism evidence="2 3">
    <name type="scientific">Cytobacillus pseudoceanisediminis</name>
    <dbReference type="NCBI Taxonomy" id="3051614"/>
    <lineage>
        <taxon>Bacteria</taxon>
        <taxon>Bacillati</taxon>
        <taxon>Bacillota</taxon>
        <taxon>Bacilli</taxon>
        <taxon>Bacillales</taxon>
        <taxon>Bacillaceae</taxon>
        <taxon>Cytobacillus</taxon>
    </lineage>
</organism>
<evidence type="ECO:0000256" key="1">
    <source>
        <dbReference type="SAM" id="MobiDB-lite"/>
    </source>
</evidence>
<gene>
    <name evidence="2" type="ORF">AADC60_05695</name>
</gene>
<evidence type="ECO:0000313" key="2">
    <source>
        <dbReference type="EMBL" id="WZP08636.1"/>
    </source>
</evidence>
<feature type="region of interest" description="Disordered" evidence="1">
    <location>
        <begin position="26"/>
        <end position="58"/>
    </location>
</feature>
<keyword evidence="3" id="KW-1185">Reference proteome</keyword>
<name>A0ABZ2ZKI2_9BACI</name>